<dbReference type="EMBL" id="JAAQPF010000651">
    <property type="protein sequence ID" value="KAF5698504.1"/>
    <property type="molecule type" value="Genomic_DNA"/>
</dbReference>
<keyword evidence="3" id="KW-1185">Reference proteome</keyword>
<feature type="region of interest" description="Disordered" evidence="1">
    <location>
        <begin position="747"/>
        <end position="788"/>
    </location>
</feature>
<evidence type="ECO:0000256" key="1">
    <source>
        <dbReference type="SAM" id="MobiDB-lite"/>
    </source>
</evidence>
<feature type="region of interest" description="Disordered" evidence="1">
    <location>
        <begin position="440"/>
        <end position="498"/>
    </location>
</feature>
<feature type="region of interest" description="Disordered" evidence="1">
    <location>
        <begin position="1"/>
        <end position="83"/>
    </location>
</feature>
<feature type="compositionally biased region" description="Basic and acidic residues" evidence="1">
    <location>
        <begin position="118"/>
        <end position="150"/>
    </location>
</feature>
<sequence length="788" mass="88243">MVMSESNTGPHNPNLPITRKPHSVSDSSRARGRTIFRPRRSVRVRYQSTNQQHHGPRSSSSPPDATSYITSPIKQSSHVQGANDSAVEMHYNCETDWMDDFEPGSAASGPGKQHKSFLARDRRSRRDIPSRSEYLSKDDSLPSKDARRDVSPLQMSEVGISGPPRKVSHSTLKGQLSEMEADACPAPLHSHAADVFSNNSVAQGHQNVNDEIVEAISRNIAQQLQMLSIKNTTVRGRRDTQQPLYWTSDSLDNESRTPSQKEALNRFTQELQRYAEQSGAKGKLPIPTPTPPRSSTSLHTIAALLPFRSEFKAAGLAITSKDQKKRPSHRPPVGKNRAMMNQAPPSHVEQQHVLQMDGNAGCPSSSTEIPFPVSKDMDEFRYAMVDQPKPHKYRRKKVKAEQKVPQTCCTSCQLGDLCQCSSDWNCLQLTQKPKPLYSESLSEKALTGPTAKLPRPRMHTYPEWPNVTSFERRSNQRKNLDKRKKKWTSPAVRSTMKTRQSNRAFFTGRGTPMICSSVSLESVVQDKAGTSLNKHHPRAQKGVYAYRNCSQGNEEESPCIRPVQTSRDIKQAISVQTRPRSCHSLSADVLVPQQFHATKNSSKRLPELPHPDSTSTATEQSCRLSVEDVSLSTPKKDLLDKGKAKVSLNRGTKYGSSSISPNHITVCSRGFSGRKIGRPNVPKRTSSIRSLRAANQDYDQDGVLDRDVLRGLHIASSAACNEQIDSFIHEKTGLHIRQFLADLMPLESLGNEPGRESKEKRSRRRRADIREVKRRVRKSRQMRERAMV</sequence>
<reference evidence="2 3" key="1">
    <citation type="submission" date="2020-05" db="EMBL/GenBank/DDBJ databases">
        <title>Identification and distribution of gene clusters putatively required for synthesis of sphingolipid metabolism inhibitors in phylogenetically diverse species of the filamentous fungus Fusarium.</title>
        <authorList>
            <person name="Kim H.-S."/>
            <person name="Busman M."/>
            <person name="Brown D.W."/>
            <person name="Divon H."/>
            <person name="Uhlig S."/>
            <person name="Proctor R.H."/>
        </authorList>
    </citation>
    <scope>NUCLEOTIDE SEQUENCE [LARGE SCALE GENOMIC DNA]</scope>
    <source>
        <strain evidence="2 3">NRRL 26131</strain>
    </source>
</reference>
<evidence type="ECO:0000313" key="3">
    <source>
        <dbReference type="Proteomes" id="UP000532311"/>
    </source>
</evidence>
<dbReference type="Proteomes" id="UP000532311">
    <property type="component" value="Unassembled WGS sequence"/>
</dbReference>
<feature type="compositionally biased region" description="Polar residues" evidence="1">
    <location>
        <begin position="612"/>
        <end position="622"/>
    </location>
</feature>
<feature type="compositionally biased region" description="Basic residues" evidence="1">
    <location>
        <begin position="30"/>
        <end position="43"/>
    </location>
</feature>
<feature type="region of interest" description="Disordered" evidence="1">
    <location>
        <begin position="101"/>
        <end position="169"/>
    </location>
</feature>
<feature type="region of interest" description="Disordered" evidence="1">
    <location>
        <begin position="276"/>
        <end position="296"/>
    </location>
</feature>
<feature type="compositionally biased region" description="Polar residues" evidence="1">
    <location>
        <begin position="46"/>
        <end position="83"/>
    </location>
</feature>
<gene>
    <name evidence="2" type="ORF">FGLOB1_12011</name>
</gene>
<feature type="compositionally biased region" description="Basic residues" evidence="1">
    <location>
        <begin position="760"/>
        <end position="780"/>
    </location>
</feature>
<accession>A0A8H6CZZ1</accession>
<dbReference type="AlphaFoldDB" id="A0A8H6CZZ1"/>
<name>A0A8H6CZZ1_9HYPO</name>
<feature type="compositionally biased region" description="Polar residues" evidence="1">
    <location>
        <begin position="1"/>
        <end position="11"/>
    </location>
</feature>
<evidence type="ECO:0000313" key="2">
    <source>
        <dbReference type="EMBL" id="KAF5698504.1"/>
    </source>
</evidence>
<comment type="caution">
    <text evidence="2">The sequence shown here is derived from an EMBL/GenBank/DDBJ whole genome shotgun (WGS) entry which is preliminary data.</text>
</comment>
<protein>
    <submittedName>
        <fullName evidence="2">Uncharacterized protein</fullName>
    </submittedName>
</protein>
<proteinExistence type="predicted"/>
<feature type="region of interest" description="Disordered" evidence="1">
    <location>
        <begin position="598"/>
        <end position="622"/>
    </location>
</feature>
<organism evidence="2 3">
    <name type="scientific">Fusarium globosum</name>
    <dbReference type="NCBI Taxonomy" id="78864"/>
    <lineage>
        <taxon>Eukaryota</taxon>
        <taxon>Fungi</taxon>
        <taxon>Dikarya</taxon>
        <taxon>Ascomycota</taxon>
        <taxon>Pezizomycotina</taxon>
        <taxon>Sordariomycetes</taxon>
        <taxon>Hypocreomycetidae</taxon>
        <taxon>Hypocreales</taxon>
        <taxon>Nectriaceae</taxon>
        <taxon>Fusarium</taxon>
        <taxon>Fusarium fujikuroi species complex</taxon>
    </lineage>
</organism>